<dbReference type="CDD" id="cd03385">
    <property type="entry name" value="PAP2_BcrC_like"/>
    <property type="match status" value="1"/>
</dbReference>
<accession>A0ABN6VY38</accession>
<dbReference type="Pfam" id="PF01569">
    <property type="entry name" value="PAP2"/>
    <property type="match status" value="1"/>
</dbReference>
<keyword evidence="1" id="KW-0812">Transmembrane</keyword>
<feature type="domain" description="Phosphatidic acid phosphatase type 2/haloperoxidase" evidence="2">
    <location>
        <begin position="50"/>
        <end position="161"/>
    </location>
</feature>
<sequence>MNQSLFLAINSLAGRNVVVDRIAVLVANYLPLLFIASALWLWFANRDVRERLLAAGENVLLAMGINLAITLGSFHPRPFMVQRVHLLIRHAPETSFPSDHATFMFALAFLLLAETRLRGTGLILAVLALFGGTARVFCGVHYPFDIFGSALVALAATALLRFPLARPATALNRAILHRYDLLATRLAATRH</sequence>
<dbReference type="SMART" id="SM00014">
    <property type="entry name" value="acidPPc"/>
    <property type="match status" value="1"/>
</dbReference>
<dbReference type="InterPro" id="IPR036938">
    <property type="entry name" value="PAP2/HPO_sf"/>
</dbReference>
<evidence type="ECO:0000259" key="2">
    <source>
        <dbReference type="SMART" id="SM00014"/>
    </source>
</evidence>
<proteinExistence type="predicted"/>
<dbReference type="InterPro" id="IPR033879">
    <property type="entry name" value="UPP_Pase"/>
</dbReference>
<dbReference type="PANTHER" id="PTHR14969">
    <property type="entry name" value="SPHINGOSINE-1-PHOSPHATE PHOSPHOHYDROLASE"/>
    <property type="match status" value="1"/>
</dbReference>
<evidence type="ECO:0000313" key="3">
    <source>
        <dbReference type="EMBL" id="BDV44075.1"/>
    </source>
</evidence>
<feature type="transmembrane region" description="Helical" evidence="1">
    <location>
        <begin position="55"/>
        <end position="74"/>
    </location>
</feature>
<keyword evidence="1" id="KW-1133">Transmembrane helix</keyword>
<reference evidence="3 4" key="1">
    <citation type="submission" date="2022-12" db="EMBL/GenBank/DDBJ databases">
        <title>Polyphasic characterization of Geotalea uranireducens NIT-SL11 newly isolated from a complex of sewage sludge and microbially reduced graphene oxide.</title>
        <authorList>
            <person name="Xie L."/>
            <person name="Yoshida N."/>
            <person name="Meng L."/>
        </authorList>
    </citation>
    <scope>NUCLEOTIDE SEQUENCE [LARGE SCALE GENOMIC DNA]</scope>
    <source>
        <strain evidence="3 4">NIT-SL11</strain>
    </source>
</reference>
<dbReference type="Gene3D" id="1.20.144.10">
    <property type="entry name" value="Phosphatidic acid phosphatase type 2/haloperoxidase"/>
    <property type="match status" value="1"/>
</dbReference>
<protein>
    <submittedName>
        <fullName evidence="3">Undecaprenyl-diphosphatase</fullName>
    </submittedName>
</protein>
<feature type="transmembrane region" description="Helical" evidence="1">
    <location>
        <begin position="22"/>
        <end position="43"/>
    </location>
</feature>
<gene>
    <name evidence="3" type="ORF">GURASL_29980</name>
</gene>
<dbReference type="InterPro" id="IPR000326">
    <property type="entry name" value="PAP2/HPO"/>
</dbReference>
<keyword evidence="1" id="KW-0472">Membrane</keyword>
<feature type="transmembrane region" description="Helical" evidence="1">
    <location>
        <begin position="146"/>
        <end position="164"/>
    </location>
</feature>
<evidence type="ECO:0000256" key="1">
    <source>
        <dbReference type="SAM" id="Phobius"/>
    </source>
</evidence>
<dbReference type="SUPFAM" id="SSF48317">
    <property type="entry name" value="Acid phosphatase/Vanadium-dependent haloperoxidase"/>
    <property type="match status" value="1"/>
</dbReference>
<name>A0ABN6VY38_9BACT</name>
<dbReference type="PANTHER" id="PTHR14969:SF13">
    <property type="entry name" value="AT30094P"/>
    <property type="match status" value="1"/>
</dbReference>
<keyword evidence="4" id="KW-1185">Reference proteome</keyword>
<feature type="transmembrane region" description="Helical" evidence="1">
    <location>
        <begin position="120"/>
        <end position="140"/>
    </location>
</feature>
<dbReference type="RefSeq" id="WP_282000187.1">
    <property type="nucleotide sequence ID" value="NZ_AP027151.1"/>
</dbReference>
<organism evidence="3 4">
    <name type="scientific">Geotalea uraniireducens</name>
    <dbReference type="NCBI Taxonomy" id="351604"/>
    <lineage>
        <taxon>Bacteria</taxon>
        <taxon>Pseudomonadati</taxon>
        <taxon>Thermodesulfobacteriota</taxon>
        <taxon>Desulfuromonadia</taxon>
        <taxon>Geobacterales</taxon>
        <taxon>Geobacteraceae</taxon>
        <taxon>Geotalea</taxon>
    </lineage>
</organism>
<feature type="transmembrane region" description="Helical" evidence="1">
    <location>
        <begin position="94"/>
        <end position="113"/>
    </location>
</feature>
<dbReference type="Proteomes" id="UP001317705">
    <property type="component" value="Chromosome"/>
</dbReference>
<dbReference type="EMBL" id="AP027151">
    <property type="protein sequence ID" value="BDV44075.1"/>
    <property type="molecule type" value="Genomic_DNA"/>
</dbReference>
<evidence type="ECO:0000313" key="4">
    <source>
        <dbReference type="Proteomes" id="UP001317705"/>
    </source>
</evidence>